<comment type="similarity">
    <text evidence="1 6">Belongs to the copper transporter (Ctr) (TC 1.A.56) family. SLC31A subfamily.</text>
</comment>
<evidence type="ECO:0000256" key="2">
    <source>
        <dbReference type="ARBA" id="ARBA00022692"/>
    </source>
</evidence>
<dbReference type="PANTHER" id="PTHR12483:SF92">
    <property type="entry name" value="COPPER TRANSPORT PROTEIN"/>
    <property type="match status" value="1"/>
</dbReference>
<feature type="transmembrane region" description="Helical" evidence="6">
    <location>
        <begin position="24"/>
        <end position="44"/>
    </location>
</feature>
<dbReference type="EMBL" id="JACGWJ010000027">
    <property type="protein sequence ID" value="KAL0308405.1"/>
    <property type="molecule type" value="Genomic_DNA"/>
</dbReference>
<comment type="subcellular location">
    <subcellularLocation>
        <location evidence="6">Membrane</location>
        <topology evidence="6">Multi-pass membrane protein</topology>
    </subcellularLocation>
</comment>
<evidence type="ECO:0000256" key="3">
    <source>
        <dbReference type="ARBA" id="ARBA00022796"/>
    </source>
</evidence>
<dbReference type="Pfam" id="PF04145">
    <property type="entry name" value="Ctr"/>
    <property type="match status" value="1"/>
</dbReference>
<keyword evidence="3 6" id="KW-0187">Copper transport</keyword>
<comment type="caution">
    <text evidence="7">The sequence shown here is derived from an EMBL/GenBank/DDBJ whole genome shotgun (WGS) entry which is preliminary data.</text>
</comment>
<evidence type="ECO:0000256" key="5">
    <source>
        <dbReference type="ARBA" id="ARBA00023136"/>
    </source>
</evidence>
<keyword evidence="4 6" id="KW-1133">Transmembrane helix</keyword>
<keyword evidence="6" id="KW-0813">Transport</keyword>
<dbReference type="InterPro" id="IPR007274">
    <property type="entry name" value="Cop_transporter"/>
</dbReference>
<protein>
    <recommendedName>
        <fullName evidence="6">Copper transport protein</fullName>
    </recommendedName>
</protein>
<evidence type="ECO:0000256" key="1">
    <source>
        <dbReference type="ARBA" id="ARBA00006921"/>
    </source>
</evidence>
<dbReference type="GO" id="GO:0005886">
    <property type="term" value="C:plasma membrane"/>
    <property type="evidence" value="ECO:0007669"/>
    <property type="project" value="TreeGrafter"/>
</dbReference>
<dbReference type="AlphaFoldDB" id="A0AAW2KN93"/>
<evidence type="ECO:0000313" key="7">
    <source>
        <dbReference type="EMBL" id="KAL0308405.1"/>
    </source>
</evidence>
<proteinExistence type="inferred from homology"/>
<evidence type="ECO:0000256" key="4">
    <source>
        <dbReference type="ARBA" id="ARBA00022989"/>
    </source>
</evidence>
<reference evidence="7" key="1">
    <citation type="submission" date="2020-06" db="EMBL/GenBank/DDBJ databases">
        <authorList>
            <person name="Li T."/>
            <person name="Hu X."/>
            <person name="Zhang T."/>
            <person name="Song X."/>
            <person name="Zhang H."/>
            <person name="Dai N."/>
            <person name="Sheng W."/>
            <person name="Hou X."/>
            <person name="Wei L."/>
        </authorList>
    </citation>
    <scope>NUCLEOTIDE SEQUENCE</scope>
    <source>
        <strain evidence="7">G02</strain>
        <tissue evidence="7">Leaf</tissue>
    </source>
</reference>
<sequence length="152" mass="16778">MMHTTLHWSNQVTLLFDSWNTKSWPSYALALLICFLVALFYQRLEALRLRLRLRLKSAASPANPSPPSLSTPLIVRKLGRNWKIRLGLAALFGLNSGIGYLIMLAIMSYNGGVLLAVVLGLTVGYFVFRSEDFGDSDDSFVAAETNSTCACS</sequence>
<gene>
    <name evidence="7" type="ORF">Sradi_5782800</name>
</gene>
<dbReference type="GO" id="GO:0005375">
    <property type="term" value="F:copper ion transmembrane transporter activity"/>
    <property type="evidence" value="ECO:0007669"/>
    <property type="project" value="UniProtKB-UniRule"/>
</dbReference>
<organism evidence="7">
    <name type="scientific">Sesamum radiatum</name>
    <name type="common">Black benniseed</name>
    <dbReference type="NCBI Taxonomy" id="300843"/>
    <lineage>
        <taxon>Eukaryota</taxon>
        <taxon>Viridiplantae</taxon>
        <taxon>Streptophyta</taxon>
        <taxon>Embryophyta</taxon>
        <taxon>Tracheophyta</taxon>
        <taxon>Spermatophyta</taxon>
        <taxon>Magnoliopsida</taxon>
        <taxon>eudicotyledons</taxon>
        <taxon>Gunneridae</taxon>
        <taxon>Pentapetalae</taxon>
        <taxon>asterids</taxon>
        <taxon>lamiids</taxon>
        <taxon>Lamiales</taxon>
        <taxon>Pedaliaceae</taxon>
        <taxon>Sesamum</taxon>
    </lineage>
</organism>
<accession>A0AAW2KN93</accession>
<keyword evidence="2 6" id="KW-0812">Transmembrane</keyword>
<evidence type="ECO:0000256" key="6">
    <source>
        <dbReference type="RuleBase" id="RU367022"/>
    </source>
</evidence>
<keyword evidence="6" id="KW-0186">Copper</keyword>
<feature type="transmembrane region" description="Helical" evidence="6">
    <location>
        <begin position="112"/>
        <end position="128"/>
    </location>
</feature>
<reference evidence="7" key="2">
    <citation type="journal article" date="2024" name="Plant">
        <title>Genomic evolution and insights into agronomic trait innovations of Sesamum species.</title>
        <authorList>
            <person name="Miao H."/>
            <person name="Wang L."/>
            <person name="Qu L."/>
            <person name="Liu H."/>
            <person name="Sun Y."/>
            <person name="Le M."/>
            <person name="Wang Q."/>
            <person name="Wei S."/>
            <person name="Zheng Y."/>
            <person name="Lin W."/>
            <person name="Duan Y."/>
            <person name="Cao H."/>
            <person name="Xiong S."/>
            <person name="Wang X."/>
            <person name="Wei L."/>
            <person name="Li C."/>
            <person name="Ma Q."/>
            <person name="Ju M."/>
            <person name="Zhao R."/>
            <person name="Li G."/>
            <person name="Mu C."/>
            <person name="Tian Q."/>
            <person name="Mei H."/>
            <person name="Zhang T."/>
            <person name="Gao T."/>
            <person name="Zhang H."/>
        </authorList>
    </citation>
    <scope>NUCLEOTIDE SEQUENCE</scope>
    <source>
        <strain evidence="7">G02</strain>
    </source>
</reference>
<name>A0AAW2KN93_SESRA</name>
<feature type="transmembrane region" description="Helical" evidence="6">
    <location>
        <begin position="86"/>
        <end position="106"/>
    </location>
</feature>
<dbReference type="PANTHER" id="PTHR12483">
    <property type="entry name" value="SOLUTE CARRIER FAMILY 31 COPPER TRANSPORTERS"/>
    <property type="match status" value="1"/>
</dbReference>
<keyword evidence="5 6" id="KW-0472">Membrane</keyword>
<keyword evidence="6" id="KW-0406">Ion transport</keyword>